<dbReference type="EMBL" id="CAJVCH010536590">
    <property type="protein sequence ID" value="CAG7825516.1"/>
    <property type="molecule type" value="Genomic_DNA"/>
</dbReference>
<proteinExistence type="predicted"/>
<name>A0A8J2L3G9_9HEXA</name>
<dbReference type="InterPro" id="IPR002018">
    <property type="entry name" value="CarbesteraseB"/>
</dbReference>
<reference evidence="3" key="1">
    <citation type="submission" date="2021-06" db="EMBL/GenBank/DDBJ databases">
        <authorList>
            <person name="Hodson N. C."/>
            <person name="Mongue J. A."/>
            <person name="Jaron S. K."/>
        </authorList>
    </citation>
    <scope>NUCLEOTIDE SEQUENCE</scope>
</reference>
<evidence type="ECO:0000313" key="3">
    <source>
        <dbReference type="EMBL" id="CAG7825516.1"/>
    </source>
</evidence>
<evidence type="ECO:0000259" key="2">
    <source>
        <dbReference type="Pfam" id="PF00135"/>
    </source>
</evidence>
<comment type="caution">
    <text evidence="3">The sequence shown here is derived from an EMBL/GenBank/DDBJ whole genome shotgun (WGS) entry which is preliminary data.</text>
</comment>
<feature type="domain" description="Carboxylesterase type B" evidence="2">
    <location>
        <begin position="7"/>
        <end position="97"/>
    </location>
</feature>
<keyword evidence="4" id="KW-1185">Reference proteome</keyword>
<dbReference type="OrthoDB" id="6745081at2759"/>
<keyword evidence="1" id="KW-0325">Glycoprotein</keyword>
<feature type="non-terminal residue" evidence="3">
    <location>
        <position position="1"/>
    </location>
</feature>
<dbReference type="AlphaFoldDB" id="A0A8J2L3G9"/>
<dbReference type="Pfam" id="PF00135">
    <property type="entry name" value="COesterase"/>
    <property type="match status" value="1"/>
</dbReference>
<dbReference type="Proteomes" id="UP000708208">
    <property type="component" value="Unassembled WGS sequence"/>
</dbReference>
<protein>
    <recommendedName>
        <fullName evidence="2">Carboxylesterase type B domain-containing protein</fullName>
    </recommendedName>
</protein>
<evidence type="ECO:0000313" key="4">
    <source>
        <dbReference type="Proteomes" id="UP000708208"/>
    </source>
</evidence>
<evidence type="ECO:0000256" key="1">
    <source>
        <dbReference type="ARBA" id="ARBA00023180"/>
    </source>
</evidence>
<sequence>KEEVGLEGCHLDEVPLFFHLPVLSYQIDRWSKDYPMSEALIKLWTSFAREGKPGKIFGIEWEPIPKNAKEHPESIRYMRLDTDAAMIQEPFTSSIEFLKSLDLDNQAMSH</sequence>
<gene>
    <name evidence="3" type="ORF">AFUS01_LOCUS35623</name>
</gene>
<organism evidence="3 4">
    <name type="scientific">Allacma fusca</name>
    <dbReference type="NCBI Taxonomy" id="39272"/>
    <lineage>
        <taxon>Eukaryota</taxon>
        <taxon>Metazoa</taxon>
        <taxon>Ecdysozoa</taxon>
        <taxon>Arthropoda</taxon>
        <taxon>Hexapoda</taxon>
        <taxon>Collembola</taxon>
        <taxon>Symphypleona</taxon>
        <taxon>Sminthuridae</taxon>
        <taxon>Allacma</taxon>
    </lineage>
</organism>
<accession>A0A8J2L3G9</accession>